<dbReference type="RefSeq" id="WP_115867701.1">
    <property type="nucleotide sequence ID" value="NZ_QREG01000006.1"/>
</dbReference>
<evidence type="ECO:0000256" key="1">
    <source>
        <dbReference type="SAM" id="SignalP"/>
    </source>
</evidence>
<dbReference type="SUPFAM" id="SSF51445">
    <property type="entry name" value="(Trans)glycosidases"/>
    <property type="match status" value="1"/>
</dbReference>
<keyword evidence="3" id="KW-1185">Reference proteome</keyword>
<dbReference type="InterPro" id="IPR017853">
    <property type="entry name" value="GH"/>
</dbReference>
<evidence type="ECO:0000313" key="3">
    <source>
        <dbReference type="Proteomes" id="UP000256779"/>
    </source>
</evidence>
<sequence length="528" mass="57800">MKIFYSNRAMLLLCSILLSFTLSAQSIYTNNMDYVLGDVKQAFIQNKITTQAQADNLIVGFQNMQVNGIRIPIFADGHVPNKPMLDYFYDEAVAAGFKIFANPAQHAGGQRIACEMLNGTLCTVKGDTSKSNILINRIKDFATEYAVDWINPFNEDGKPGGAWTADQMNTIYASLYNNVGGAELIGPCPWGIPAAIDVFNQTNVPNYVTVATTHNLGFNHNDWSTFIGQAATHNLPVWDSEVNHYDKYGTGTRLEVALDAGVDGLVLYDSWKFISLTDGSISSTGQTFMDLYLKFVPDTNKTYYIECVGRSRRIAADGSSDLPYTTNLSTTGSDVEWKFVSAGTGLWHIERAGGGSKPRLRAGGGSDADMDPTSSSGGWTKWSIDRVNSTSTNYFLTLPYGPTNDRLHVNGANQVKMVTTTSTGSWVQFRFVEVSSGARTASVVPQKNNLKVYPNPVTDGVIYLSLPETEEQLVTSASLFTLDGRKVLDTNLTGGGQHQLHVAHQLKGLHLLRIQTGAETQELKVFLK</sequence>
<feature type="signal peptide" evidence="1">
    <location>
        <begin position="1"/>
        <end position="24"/>
    </location>
</feature>
<accession>A0A3D9L3Y9</accession>
<feature type="chain" id="PRO_5017785720" evidence="1">
    <location>
        <begin position="25"/>
        <end position="528"/>
    </location>
</feature>
<comment type="caution">
    <text evidence="2">The sequence shown here is derived from an EMBL/GenBank/DDBJ whole genome shotgun (WGS) entry which is preliminary data.</text>
</comment>
<dbReference type="Proteomes" id="UP000256779">
    <property type="component" value="Unassembled WGS sequence"/>
</dbReference>
<reference evidence="2 3" key="1">
    <citation type="submission" date="2018-07" db="EMBL/GenBank/DDBJ databases">
        <title>Genomic Encyclopedia of Type Strains, Phase IV (KMG-IV): sequencing the most valuable type-strain genomes for metagenomic binning, comparative biology and taxonomic classification.</title>
        <authorList>
            <person name="Goeker M."/>
        </authorList>
    </citation>
    <scope>NUCLEOTIDE SEQUENCE [LARGE SCALE GENOMIC DNA]</scope>
    <source>
        <strain evidence="2 3">DSM 4134</strain>
    </source>
</reference>
<proteinExistence type="predicted"/>
<dbReference type="AlphaFoldDB" id="A0A3D9L3Y9"/>
<name>A0A3D9L3Y9_MARFU</name>
<evidence type="ECO:0000313" key="2">
    <source>
        <dbReference type="EMBL" id="REE00181.1"/>
    </source>
</evidence>
<dbReference type="Gene3D" id="3.20.20.80">
    <property type="entry name" value="Glycosidases"/>
    <property type="match status" value="1"/>
</dbReference>
<dbReference type="NCBIfam" id="TIGR04183">
    <property type="entry name" value="Por_Secre_tail"/>
    <property type="match status" value="1"/>
</dbReference>
<dbReference type="InterPro" id="IPR026444">
    <property type="entry name" value="Secre_tail"/>
</dbReference>
<keyword evidence="1" id="KW-0732">Signal</keyword>
<gene>
    <name evidence="2" type="ORF">C7460_106120</name>
</gene>
<protein>
    <submittedName>
        <fullName evidence="2">Putative secreted protein (Por secretion system target)</fullName>
    </submittedName>
</protein>
<organism evidence="2 3">
    <name type="scientific">Marinoscillum furvescens DSM 4134</name>
    <dbReference type="NCBI Taxonomy" id="1122208"/>
    <lineage>
        <taxon>Bacteria</taxon>
        <taxon>Pseudomonadati</taxon>
        <taxon>Bacteroidota</taxon>
        <taxon>Cytophagia</taxon>
        <taxon>Cytophagales</taxon>
        <taxon>Reichenbachiellaceae</taxon>
        <taxon>Marinoscillum</taxon>
    </lineage>
</organism>
<dbReference type="EMBL" id="QREG01000006">
    <property type="protein sequence ID" value="REE00181.1"/>
    <property type="molecule type" value="Genomic_DNA"/>
</dbReference>
<dbReference type="OrthoDB" id="975579at2"/>